<name>A0AAV7MJX0_PLEWA</name>
<feature type="region of interest" description="Disordered" evidence="1">
    <location>
        <begin position="1"/>
        <end position="23"/>
    </location>
</feature>
<accession>A0AAV7MJX0</accession>
<protein>
    <submittedName>
        <fullName evidence="2">Uncharacterized protein</fullName>
    </submittedName>
</protein>
<dbReference type="Proteomes" id="UP001066276">
    <property type="component" value="Chromosome 9"/>
</dbReference>
<organism evidence="2 3">
    <name type="scientific">Pleurodeles waltl</name>
    <name type="common">Iberian ribbed newt</name>
    <dbReference type="NCBI Taxonomy" id="8319"/>
    <lineage>
        <taxon>Eukaryota</taxon>
        <taxon>Metazoa</taxon>
        <taxon>Chordata</taxon>
        <taxon>Craniata</taxon>
        <taxon>Vertebrata</taxon>
        <taxon>Euteleostomi</taxon>
        <taxon>Amphibia</taxon>
        <taxon>Batrachia</taxon>
        <taxon>Caudata</taxon>
        <taxon>Salamandroidea</taxon>
        <taxon>Salamandridae</taxon>
        <taxon>Pleurodelinae</taxon>
        <taxon>Pleurodeles</taxon>
    </lineage>
</organism>
<dbReference type="EMBL" id="JANPWB010000013">
    <property type="protein sequence ID" value="KAJ1103646.1"/>
    <property type="molecule type" value="Genomic_DNA"/>
</dbReference>
<comment type="caution">
    <text evidence="2">The sequence shown here is derived from an EMBL/GenBank/DDBJ whole genome shotgun (WGS) entry which is preliminary data.</text>
</comment>
<evidence type="ECO:0000313" key="2">
    <source>
        <dbReference type="EMBL" id="KAJ1103646.1"/>
    </source>
</evidence>
<keyword evidence="3" id="KW-1185">Reference proteome</keyword>
<sequence length="163" mass="17466">MLFIPTGGATDARSSGKNWPSGGSDCARCGSQLRRIRSRRPGLSGQGLGVVRQRWRRLAGVGQENARDVPRQGRLHLGRCRVTQRGQAKAHCCRKRSEQTGLHKAGGAAVWPGVVPLRWLMWRIGRIHNKCKTTAVSTDCGVLAVIGLGLGRGVPGDRQGGAA</sequence>
<evidence type="ECO:0000256" key="1">
    <source>
        <dbReference type="SAM" id="MobiDB-lite"/>
    </source>
</evidence>
<evidence type="ECO:0000313" key="3">
    <source>
        <dbReference type="Proteomes" id="UP001066276"/>
    </source>
</evidence>
<gene>
    <name evidence="2" type="ORF">NDU88_001067</name>
</gene>
<reference evidence="2" key="1">
    <citation type="journal article" date="2022" name="bioRxiv">
        <title>Sequencing and chromosome-scale assembly of the giantPleurodeles waltlgenome.</title>
        <authorList>
            <person name="Brown T."/>
            <person name="Elewa A."/>
            <person name="Iarovenko S."/>
            <person name="Subramanian E."/>
            <person name="Araus A.J."/>
            <person name="Petzold A."/>
            <person name="Susuki M."/>
            <person name="Suzuki K.-i.T."/>
            <person name="Hayashi T."/>
            <person name="Toyoda A."/>
            <person name="Oliveira C."/>
            <person name="Osipova E."/>
            <person name="Leigh N.D."/>
            <person name="Simon A."/>
            <person name="Yun M.H."/>
        </authorList>
    </citation>
    <scope>NUCLEOTIDE SEQUENCE</scope>
    <source>
        <strain evidence="2">20211129_DDA</strain>
        <tissue evidence="2">Liver</tissue>
    </source>
</reference>
<proteinExistence type="predicted"/>
<dbReference type="AlphaFoldDB" id="A0AAV7MJX0"/>